<accession>I2H5W4</accession>
<dbReference type="GO" id="GO:0016236">
    <property type="term" value="P:macroautophagy"/>
    <property type="evidence" value="ECO:0007669"/>
    <property type="project" value="EnsemblFungi"/>
</dbReference>
<evidence type="ECO:0000313" key="2">
    <source>
        <dbReference type="EMBL" id="CCH61766.1"/>
    </source>
</evidence>
<organism evidence="2 3">
    <name type="scientific">Henningerozyma blattae (strain ATCC 34711 / CBS 6284 / DSM 70876 / NBRC 10599 / NRRL Y-10934 / UCD 77-7)</name>
    <name type="common">Yeast</name>
    <name type="synonym">Tetrapisispora blattae</name>
    <dbReference type="NCBI Taxonomy" id="1071380"/>
    <lineage>
        <taxon>Eukaryota</taxon>
        <taxon>Fungi</taxon>
        <taxon>Dikarya</taxon>
        <taxon>Ascomycota</taxon>
        <taxon>Saccharomycotina</taxon>
        <taxon>Saccharomycetes</taxon>
        <taxon>Saccharomycetales</taxon>
        <taxon>Saccharomycetaceae</taxon>
        <taxon>Henningerozyma</taxon>
    </lineage>
</organism>
<dbReference type="OMA" id="NARNWDN"/>
<dbReference type="GO" id="GO:0034271">
    <property type="term" value="C:phosphatidylinositol 3-kinase complex, class III, type I"/>
    <property type="evidence" value="ECO:0007669"/>
    <property type="project" value="EnsemblFungi"/>
</dbReference>
<feature type="coiled-coil region" evidence="1">
    <location>
        <begin position="176"/>
        <end position="203"/>
    </location>
</feature>
<dbReference type="AlphaFoldDB" id="I2H5W4"/>
<evidence type="ECO:0000256" key="1">
    <source>
        <dbReference type="SAM" id="Coils"/>
    </source>
</evidence>
<evidence type="ECO:0000313" key="3">
    <source>
        <dbReference type="Proteomes" id="UP000002866"/>
    </source>
</evidence>
<dbReference type="GeneID" id="14496875"/>
<gene>
    <name evidence="2" type="primary">TBLA0F02240</name>
    <name evidence="2" type="ORF">TBLA_0F02240</name>
</gene>
<dbReference type="KEGG" id="tbl:TBLA_0F02240"/>
<dbReference type="RefSeq" id="XP_004181285.1">
    <property type="nucleotide sequence ID" value="XM_004181237.1"/>
</dbReference>
<name>I2H5W4_HENB6</name>
<dbReference type="EMBL" id="HE806321">
    <property type="protein sequence ID" value="CCH61766.1"/>
    <property type="molecule type" value="Genomic_DNA"/>
</dbReference>
<dbReference type="GO" id="GO:0042802">
    <property type="term" value="F:identical protein binding"/>
    <property type="evidence" value="ECO:0007669"/>
    <property type="project" value="EnsemblFungi"/>
</dbReference>
<sequence>MSDLNEIYDLIRNAEQLTQRNDLLGALKKYREVETTIGSCKRKQKLQGNSDLDESVIEAIELLQEDISLRIREIESLTGNQRPISVGNNSKAMSLLNSWLPNNNNSIINGIDFNKSSMVTDPLLISIIDKLKINILMKLNDELEGEKTEAGSREFNITQQFNQFNKELLMYEQKKFNEYNLNLEQLAKENRKLSKQIIKLKERWDSLVASAKEKRNRQLGE</sequence>
<dbReference type="OrthoDB" id="4034212at2759"/>
<dbReference type="Proteomes" id="UP000002866">
    <property type="component" value="Chromosome 6"/>
</dbReference>
<dbReference type="GO" id="GO:0000407">
    <property type="term" value="C:phagophore assembly site"/>
    <property type="evidence" value="ECO:0007669"/>
    <property type="project" value="EnsemblFungi"/>
</dbReference>
<dbReference type="HOGENOM" id="CLU_107237_0_0_1"/>
<reference evidence="2 3" key="1">
    <citation type="journal article" date="2011" name="Proc. Natl. Acad. Sci. U.S.A.">
        <title>Evolutionary erosion of yeast sex chromosomes by mating-type switching accidents.</title>
        <authorList>
            <person name="Gordon J.L."/>
            <person name="Armisen D."/>
            <person name="Proux-Wera E."/>
            <person name="Oheigeartaigh S.S."/>
            <person name="Byrne K.P."/>
            <person name="Wolfe K.H."/>
        </authorList>
    </citation>
    <scope>NUCLEOTIDE SEQUENCE [LARGE SCALE GENOMIC DNA]</scope>
    <source>
        <strain evidence="3">ATCC 34711 / CBS 6284 / DSM 70876 / NBRC 10599 / NRRL Y-10934 / UCD 77-7</strain>
    </source>
</reference>
<proteinExistence type="predicted"/>
<dbReference type="FunCoup" id="I2H5W4">
    <property type="interactions" value="49"/>
</dbReference>
<keyword evidence="3" id="KW-1185">Reference proteome</keyword>
<dbReference type="GO" id="GO:0005198">
    <property type="term" value="F:structural molecule activity"/>
    <property type="evidence" value="ECO:0007669"/>
    <property type="project" value="EnsemblFungi"/>
</dbReference>
<dbReference type="eggNOG" id="ENOG502S4WG">
    <property type="taxonomic scope" value="Eukaryota"/>
</dbReference>
<protein>
    <submittedName>
        <fullName evidence="2">Uncharacterized protein</fullName>
    </submittedName>
</protein>
<dbReference type="InParanoid" id="I2H5W4"/>
<dbReference type="STRING" id="1071380.I2H5W4"/>
<dbReference type="GO" id="GO:0005774">
    <property type="term" value="C:vacuolar membrane"/>
    <property type="evidence" value="ECO:0007669"/>
    <property type="project" value="EnsemblFungi"/>
</dbReference>
<keyword evidence="1" id="KW-0175">Coiled coil</keyword>